<feature type="transmembrane region" description="Helical" evidence="7">
    <location>
        <begin position="140"/>
        <end position="158"/>
    </location>
</feature>
<evidence type="ECO:0000313" key="9">
    <source>
        <dbReference type="Proteomes" id="UP000094769"/>
    </source>
</evidence>
<evidence type="ECO:0000256" key="4">
    <source>
        <dbReference type="ARBA" id="ARBA00022692"/>
    </source>
</evidence>
<reference evidence="8 9" key="1">
    <citation type="submission" date="2016-06" db="EMBL/GenBank/DDBJ databases">
        <title>Genome sequence of endosymbiont of Candidatus Endolucinida thiodiazotropha.</title>
        <authorList>
            <person name="Poehlein A."/>
            <person name="Koenig S."/>
            <person name="Heiden S.E."/>
            <person name="Thuermer A."/>
            <person name="Voget S."/>
            <person name="Daniel R."/>
            <person name="Markert S."/>
            <person name="Gros O."/>
            <person name="Schweder T."/>
        </authorList>
    </citation>
    <scope>NUCLEOTIDE SEQUENCE [LARGE SCALE GENOMIC DNA]</scope>
    <source>
        <strain evidence="8 9">COS</strain>
    </source>
</reference>
<sequence>MNRLDISAARPAESVISTNKLIKNTYILLSMTLLFSAITATASVFLAVPGWTYMASLIGAIVLIWFVLPRTANSSTGLAVIFGITGLMGFGLGPILNIYLSMANGPQIVGTAMAGTGIIFLSLSGYALTSKRDFSFMGGFLMAGLLVVFIAILAGLFINMPALHLAISAVVIMLMSGFILYDTSRMVHGGETNYIMATIGLYLNIYNLFVHLLSLLGALSGED</sequence>
<dbReference type="EMBL" id="MARB01000038">
    <property type="protein sequence ID" value="ODJ85718.1"/>
    <property type="molecule type" value="Genomic_DNA"/>
</dbReference>
<keyword evidence="4 7" id="KW-0812">Transmembrane</keyword>
<evidence type="ECO:0000256" key="7">
    <source>
        <dbReference type="RuleBase" id="RU004379"/>
    </source>
</evidence>
<comment type="caution">
    <text evidence="8">The sequence shown here is derived from an EMBL/GenBank/DDBJ whole genome shotgun (WGS) entry which is preliminary data.</text>
</comment>
<evidence type="ECO:0000313" key="8">
    <source>
        <dbReference type="EMBL" id="ODJ85718.1"/>
    </source>
</evidence>
<dbReference type="Proteomes" id="UP000094769">
    <property type="component" value="Unassembled WGS sequence"/>
</dbReference>
<feature type="transmembrane region" description="Helical" evidence="7">
    <location>
        <begin position="164"/>
        <end position="181"/>
    </location>
</feature>
<comment type="subcellular location">
    <subcellularLocation>
        <location evidence="1">Cell membrane</location>
        <topology evidence="1">Multi-pass membrane protein</topology>
    </subcellularLocation>
</comment>
<feature type="transmembrane region" description="Helical" evidence="7">
    <location>
        <begin position="80"/>
        <end position="102"/>
    </location>
</feature>
<feature type="transmembrane region" description="Helical" evidence="7">
    <location>
        <begin position="26"/>
        <end position="45"/>
    </location>
</feature>
<evidence type="ECO:0000256" key="3">
    <source>
        <dbReference type="ARBA" id="ARBA00022475"/>
    </source>
</evidence>
<keyword evidence="8" id="KW-0645">Protease</keyword>
<evidence type="ECO:0000256" key="5">
    <source>
        <dbReference type="ARBA" id="ARBA00022989"/>
    </source>
</evidence>
<gene>
    <name evidence="8" type="primary">yccA</name>
    <name evidence="8" type="ORF">CODIS_40560</name>
</gene>
<dbReference type="PANTHER" id="PTHR23291">
    <property type="entry name" value="BAX INHIBITOR-RELATED"/>
    <property type="match status" value="1"/>
</dbReference>
<keyword evidence="3" id="KW-1003">Cell membrane</keyword>
<feature type="transmembrane region" description="Helical" evidence="7">
    <location>
        <begin position="108"/>
        <end position="128"/>
    </location>
</feature>
<feature type="transmembrane region" description="Helical" evidence="7">
    <location>
        <begin position="51"/>
        <end position="68"/>
    </location>
</feature>
<evidence type="ECO:0000256" key="2">
    <source>
        <dbReference type="ARBA" id="ARBA00010350"/>
    </source>
</evidence>
<protein>
    <submittedName>
        <fullName evidence="8">Modulator of FtsH protease YccA</fullName>
    </submittedName>
</protein>
<dbReference type="RefSeq" id="WP_069128364.1">
    <property type="nucleotide sequence ID" value="NZ_MARB01000038.1"/>
</dbReference>
<dbReference type="PANTHER" id="PTHR23291:SF115">
    <property type="entry name" value="MODULATOR OF FTSH PROTEASE YCCA"/>
    <property type="match status" value="1"/>
</dbReference>
<dbReference type="OrthoDB" id="9813298at2"/>
<name>A0A7Z0VHL4_9GAMM</name>
<evidence type="ECO:0000256" key="6">
    <source>
        <dbReference type="ARBA" id="ARBA00023136"/>
    </source>
</evidence>
<proteinExistence type="inferred from homology"/>
<accession>A0A7Z0VHL4</accession>
<dbReference type="GO" id="GO:0005886">
    <property type="term" value="C:plasma membrane"/>
    <property type="evidence" value="ECO:0007669"/>
    <property type="project" value="UniProtKB-SubCell"/>
</dbReference>
<organism evidence="8 9">
    <name type="scientific">Candidatus Thiodiazotropha endolucinida</name>
    <dbReference type="NCBI Taxonomy" id="1655433"/>
    <lineage>
        <taxon>Bacteria</taxon>
        <taxon>Pseudomonadati</taxon>
        <taxon>Pseudomonadota</taxon>
        <taxon>Gammaproteobacteria</taxon>
        <taxon>Chromatiales</taxon>
        <taxon>Sedimenticolaceae</taxon>
        <taxon>Candidatus Thiodiazotropha</taxon>
    </lineage>
</organism>
<evidence type="ECO:0000256" key="1">
    <source>
        <dbReference type="ARBA" id="ARBA00004651"/>
    </source>
</evidence>
<dbReference type="CDD" id="cd10433">
    <property type="entry name" value="YccA_like"/>
    <property type="match status" value="1"/>
</dbReference>
<keyword evidence="5 7" id="KW-1133">Transmembrane helix</keyword>
<dbReference type="Pfam" id="PF01027">
    <property type="entry name" value="Bax1-I"/>
    <property type="match status" value="1"/>
</dbReference>
<dbReference type="AlphaFoldDB" id="A0A7Z0VHL4"/>
<keyword evidence="9" id="KW-1185">Reference proteome</keyword>
<feature type="transmembrane region" description="Helical" evidence="7">
    <location>
        <begin position="193"/>
        <end position="219"/>
    </location>
</feature>
<dbReference type="PROSITE" id="PS01243">
    <property type="entry name" value="BI1"/>
    <property type="match status" value="1"/>
</dbReference>
<dbReference type="InterPro" id="IPR006213">
    <property type="entry name" value="Bax_inhbtr1_CS"/>
</dbReference>
<dbReference type="InterPro" id="IPR006214">
    <property type="entry name" value="Bax_inhibitor_1-related"/>
</dbReference>
<keyword evidence="8" id="KW-0378">Hydrolase</keyword>
<comment type="similarity">
    <text evidence="2 7">Belongs to the BI1 family.</text>
</comment>
<dbReference type="GO" id="GO:0008233">
    <property type="term" value="F:peptidase activity"/>
    <property type="evidence" value="ECO:0007669"/>
    <property type="project" value="UniProtKB-KW"/>
</dbReference>
<keyword evidence="6 7" id="KW-0472">Membrane</keyword>
<dbReference type="GO" id="GO:0006508">
    <property type="term" value="P:proteolysis"/>
    <property type="evidence" value="ECO:0007669"/>
    <property type="project" value="UniProtKB-KW"/>
</dbReference>